<organism evidence="2 3">
    <name type="scientific">Novosphingobium anseongense</name>
    <dbReference type="NCBI Taxonomy" id="3133436"/>
    <lineage>
        <taxon>Bacteria</taxon>
        <taxon>Pseudomonadati</taxon>
        <taxon>Pseudomonadota</taxon>
        <taxon>Alphaproteobacteria</taxon>
        <taxon>Sphingomonadales</taxon>
        <taxon>Sphingomonadaceae</taxon>
        <taxon>Novosphingobium</taxon>
    </lineage>
</organism>
<sequence length="268" mass="28342">MIGRDLLRRWSREPRSIAITPRVAARSHVGKVREINEDRFLVRSDQGLWAVADGMGGLAGGSEAAEAAIAELAATTDHGEPVTEKAILAAFDRTNRKIRGDLGDKEARSGTTIVTAWLEGTRLTVFWIGDSRVYLIRRGSARCLTHDHSVVQDLIDAGEITLAEAARHPFAHLVTRALGAAQNVKADKVTIDLAVGDRLLLCSDGISRSLDTEEAAGSDASLTLLADTLLDSALRRDGSDNATLVAIEILAGSPPGPDAAPATVPAAS</sequence>
<protein>
    <submittedName>
        <fullName evidence="2">Protein phosphatase 2C domain-containing protein</fullName>
    </submittedName>
</protein>
<evidence type="ECO:0000259" key="1">
    <source>
        <dbReference type="PROSITE" id="PS51746"/>
    </source>
</evidence>
<gene>
    <name evidence="2" type="ORF">WG901_21950</name>
</gene>
<evidence type="ECO:0000313" key="2">
    <source>
        <dbReference type="EMBL" id="MEJ5979333.1"/>
    </source>
</evidence>
<keyword evidence="3" id="KW-1185">Reference proteome</keyword>
<dbReference type="PANTHER" id="PTHR13832:SF827">
    <property type="entry name" value="PROTEIN PHOSPHATASE 1L"/>
    <property type="match status" value="1"/>
</dbReference>
<dbReference type="InterPro" id="IPR001932">
    <property type="entry name" value="PPM-type_phosphatase-like_dom"/>
</dbReference>
<proteinExistence type="predicted"/>
<dbReference type="InterPro" id="IPR015655">
    <property type="entry name" value="PP2C"/>
</dbReference>
<comment type="caution">
    <text evidence="2">The sequence shown here is derived from an EMBL/GenBank/DDBJ whole genome shotgun (WGS) entry which is preliminary data.</text>
</comment>
<dbReference type="RefSeq" id="WP_339589272.1">
    <property type="nucleotide sequence ID" value="NZ_JBBHJZ010000007.1"/>
</dbReference>
<dbReference type="SMART" id="SM00331">
    <property type="entry name" value="PP2C_SIG"/>
    <property type="match status" value="1"/>
</dbReference>
<dbReference type="PANTHER" id="PTHR13832">
    <property type="entry name" value="PROTEIN PHOSPHATASE 2C"/>
    <property type="match status" value="1"/>
</dbReference>
<dbReference type="PROSITE" id="PS51746">
    <property type="entry name" value="PPM_2"/>
    <property type="match status" value="1"/>
</dbReference>
<name>A0ABU8S1T8_9SPHN</name>
<dbReference type="InterPro" id="IPR036457">
    <property type="entry name" value="PPM-type-like_dom_sf"/>
</dbReference>
<evidence type="ECO:0000313" key="3">
    <source>
        <dbReference type="Proteomes" id="UP001361239"/>
    </source>
</evidence>
<dbReference type="Gene3D" id="3.60.40.10">
    <property type="entry name" value="PPM-type phosphatase domain"/>
    <property type="match status" value="1"/>
</dbReference>
<dbReference type="CDD" id="cd00143">
    <property type="entry name" value="PP2Cc"/>
    <property type="match status" value="1"/>
</dbReference>
<dbReference type="Pfam" id="PF13672">
    <property type="entry name" value="PP2C_2"/>
    <property type="match status" value="1"/>
</dbReference>
<feature type="domain" description="PPM-type phosphatase" evidence="1">
    <location>
        <begin position="22"/>
        <end position="249"/>
    </location>
</feature>
<accession>A0ABU8S1T8</accession>
<reference evidence="2 3" key="1">
    <citation type="submission" date="2024-03" db="EMBL/GenBank/DDBJ databases">
        <authorList>
            <person name="Jo J.-H."/>
        </authorList>
    </citation>
    <scope>NUCLEOTIDE SEQUENCE [LARGE SCALE GENOMIC DNA]</scope>
    <source>
        <strain evidence="2 3">PS1R-30</strain>
    </source>
</reference>
<dbReference type="SMART" id="SM00332">
    <property type="entry name" value="PP2Cc"/>
    <property type="match status" value="1"/>
</dbReference>
<dbReference type="SUPFAM" id="SSF81606">
    <property type="entry name" value="PP2C-like"/>
    <property type="match status" value="1"/>
</dbReference>
<dbReference type="Proteomes" id="UP001361239">
    <property type="component" value="Unassembled WGS sequence"/>
</dbReference>
<dbReference type="EMBL" id="JBBHJZ010000007">
    <property type="protein sequence ID" value="MEJ5979333.1"/>
    <property type="molecule type" value="Genomic_DNA"/>
</dbReference>